<dbReference type="InterPro" id="IPR003362">
    <property type="entry name" value="Bact_transf"/>
</dbReference>
<evidence type="ECO:0000313" key="10">
    <source>
        <dbReference type="EMBL" id="CAA9304666.1"/>
    </source>
</evidence>
<feature type="domain" description="Bacterial sugar transferase" evidence="9">
    <location>
        <begin position="317"/>
        <end position="498"/>
    </location>
</feature>
<proteinExistence type="inferred from homology"/>
<dbReference type="GO" id="GO:0047360">
    <property type="term" value="F:undecaprenyl-phosphate galactose phosphotransferase activity"/>
    <property type="evidence" value="ECO:0007669"/>
    <property type="project" value="UniProtKB-EC"/>
</dbReference>
<evidence type="ECO:0000259" key="9">
    <source>
        <dbReference type="Pfam" id="PF02397"/>
    </source>
</evidence>
<evidence type="ECO:0000256" key="1">
    <source>
        <dbReference type="ARBA" id="ARBA00004141"/>
    </source>
</evidence>
<dbReference type="EC" id="2.7.8.6" evidence="10"/>
<dbReference type="NCBIfam" id="TIGR03023">
    <property type="entry name" value="WcaJ_sugtrans"/>
    <property type="match status" value="1"/>
</dbReference>
<dbReference type="InterPro" id="IPR036291">
    <property type="entry name" value="NAD(P)-bd_dom_sf"/>
</dbReference>
<evidence type="ECO:0000256" key="2">
    <source>
        <dbReference type="ARBA" id="ARBA00006464"/>
    </source>
</evidence>
<dbReference type="Pfam" id="PF13727">
    <property type="entry name" value="CoA_binding_3"/>
    <property type="match status" value="1"/>
</dbReference>
<dbReference type="AlphaFoldDB" id="A0A6J4KIQ0"/>
<dbReference type="InterPro" id="IPR017475">
    <property type="entry name" value="EPS_sugar_tfrase"/>
</dbReference>
<accession>A0A6J4KIQ0</accession>
<dbReference type="PANTHER" id="PTHR30576">
    <property type="entry name" value="COLANIC BIOSYNTHESIS UDP-GLUCOSE LIPID CARRIER TRANSFERASE"/>
    <property type="match status" value="1"/>
</dbReference>
<comment type="similarity">
    <text evidence="2">Belongs to the bacterial sugar transferase family.</text>
</comment>
<name>A0A6J4KIQ0_9CHLR</name>
<keyword evidence="4 8" id="KW-0812">Transmembrane</keyword>
<dbReference type="Gene3D" id="3.40.50.720">
    <property type="entry name" value="NAD(P)-binding Rossmann-like Domain"/>
    <property type="match status" value="1"/>
</dbReference>
<comment type="subcellular location">
    <subcellularLocation>
        <location evidence="1">Membrane</location>
        <topology evidence="1">Multi-pass membrane protein</topology>
    </subcellularLocation>
</comment>
<dbReference type="Pfam" id="PF02397">
    <property type="entry name" value="Bac_transf"/>
    <property type="match status" value="1"/>
</dbReference>
<keyword evidence="6 8" id="KW-0472">Membrane</keyword>
<evidence type="ECO:0000256" key="3">
    <source>
        <dbReference type="ARBA" id="ARBA00022679"/>
    </source>
</evidence>
<gene>
    <name evidence="10" type="ORF">AVDCRST_MAG77-6255</name>
</gene>
<organism evidence="10">
    <name type="scientific">uncultured Chloroflexota bacterium</name>
    <dbReference type="NCBI Taxonomy" id="166587"/>
    <lineage>
        <taxon>Bacteria</taxon>
        <taxon>Bacillati</taxon>
        <taxon>Chloroflexota</taxon>
        <taxon>environmental samples</taxon>
    </lineage>
</organism>
<reference evidence="10" key="1">
    <citation type="submission" date="2020-02" db="EMBL/GenBank/DDBJ databases">
        <authorList>
            <person name="Meier V. D."/>
        </authorList>
    </citation>
    <scope>NUCLEOTIDE SEQUENCE</scope>
    <source>
        <strain evidence="10">AVDCRST_MAG77</strain>
    </source>
</reference>
<dbReference type="GO" id="GO:0016020">
    <property type="term" value="C:membrane"/>
    <property type="evidence" value="ECO:0007669"/>
    <property type="project" value="UniProtKB-SubCell"/>
</dbReference>
<feature type="region of interest" description="Disordered" evidence="7">
    <location>
        <begin position="1"/>
        <end position="33"/>
    </location>
</feature>
<sequence>MAEPRIVELPRQTAAETEPMLAPARQPDPGPQRTPRARRLLEFTLSPFFVACSDVLAIAAGFWLAYFVRFILEIPAAQEIHSARAYAGMLATATPIFLVSFTAYGLYERRNLSSIIDQLFRLGTAVLMGMVVTVAVSSFVVRGWPDYSRLLLGYLWVGCTLTACLGRYLWVLWRDYLAKSGAVVRTALVVGAGAAGQRVAMHFKCAPELGYRAIGFLDDTLPAGATIAGLPVVGRIGDLDAALARCRPNDLVLADPTLNDHELLEIVNRCEGQPVTVRVYPDIFQMLVTEASLVNLRGLQLLGLHATELQVWQRTLKRLFDVAFASAVLVLASPLFLLIALLVKMDSPGPVFYSQERVGQDGKRFHAIKFRSMVQDAETVTGRFWTVPGDSRRTRLGKWLRRFSLDELPQFVNVLVGDMSVVGPRPERPMFVAQFSELVPDYLRRLRVKAGLTGWAQVNGLRGDVSIEERTKYDLYYVDKWSLWLDIKIIFRTTVLVLRDPSAY</sequence>
<evidence type="ECO:0000256" key="7">
    <source>
        <dbReference type="SAM" id="MobiDB-lite"/>
    </source>
</evidence>
<protein>
    <submittedName>
        <fullName evidence="10">Undecaprenyl-phosphate galactosephosphotransferase</fullName>
        <ecNumber evidence="10">2.7.8.6</ecNumber>
    </submittedName>
</protein>
<dbReference type="PANTHER" id="PTHR30576:SF0">
    <property type="entry name" value="UNDECAPRENYL-PHOSPHATE N-ACETYLGALACTOSAMINYL 1-PHOSPHATE TRANSFERASE-RELATED"/>
    <property type="match status" value="1"/>
</dbReference>
<evidence type="ECO:0000256" key="8">
    <source>
        <dbReference type="SAM" id="Phobius"/>
    </source>
</evidence>
<feature type="transmembrane region" description="Helical" evidence="8">
    <location>
        <begin position="43"/>
        <end position="66"/>
    </location>
</feature>
<evidence type="ECO:0000256" key="6">
    <source>
        <dbReference type="ARBA" id="ARBA00023136"/>
    </source>
</evidence>
<dbReference type="InterPro" id="IPR017473">
    <property type="entry name" value="Undecaprenyl-P_gluc_Ptfrase"/>
</dbReference>
<evidence type="ECO:0000256" key="4">
    <source>
        <dbReference type="ARBA" id="ARBA00022692"/>
    </source>
</evidence>
<dbReference type="NCBIfam" id="TIGR03025">
    <property type="entry name" value="EPS_sugtrans"/>
    <property type="match status" value="1"/>
</dbReference>
<feature type="transmembrane region" description="Helical" evidence="8">
    <location>
        <begin position="322"/>
        <end position="343"/>
    </location>
</feature>
<keyword evidence="5 8" id="KW-1133">Transmembrane helix</keyword>
<feature type="transmembrane region" description="Helical" evidence="8">
    <location>
        <begin position="119"/>
        <end position="141"/>
    </location>
</feature>
<feature type="transmembrane region" description="Helical" evidence="8">
    <location>
        <begin position="86"/>
        <end position="107"/>
    </location>
</feature>
<feature type="transmembrane region" description="Helical" evidence="8">
    <location>
        <begin position="153"/>
        <end position="170"/>
    </location>
</feature>
<dbReference type="EMBL" id="CADCTC010000312">
    <property type="protein sequence ID" value="CAA9304666.1"/>
    <property type="molecule type" value="Genomic_DNA"/>
</dbReference>
<keyword evidence="3 10" id="KW-0808">Transferase</keyword>
<dbReference type="SUPFAM" id="SSF51735">
    <property type="entry name" value="NAD(P)-binding Rossmann-fold domains"/>
    <property type="match status" value="1"/>
</dbReference>
<evidence type="ECO:0000256" key="5">
    <source>
        <dbReference type="ARBA" id="ARBA00022989"/>
    </source>
</evidence>